<evidence type="ECO:0000256" key="1">
    <source>
        <dbReference type="SAM" id="MobiDB-lite"/>
    </source>
</evidence>
<accession>A0A368KKR2</accession>
<feature type="region of interest" description="Disordered" evidence="1">
    <location>
        <begin position="1"/>
        <end position="28"/>
    </location>
</feature>
<evidence type="ECO:0000313" key="4">
    <source>
        <dbReference type="Proteomes" id="UP000253562"/>
    </source>
</evidence>
<feature type="transmembrane region" description="Helical" evidence="2">
    <location>
        <begin position="57"/>
        <end position="75"/>
    </location>
</feature>
<sequence>MKNEPNIFSDPPEESESQTSAGSSNRHSELKEAYNLVSDTVVGVNVRKSDNVFQMKFTFVATLIVAIMGAVATGANPSWQLPWYGGALIGGFAGMVLGVFASGIFLMIYRVIRHVHGHHD</sequence>
<dbReference type="EMBL" id="QPEX01000045">
    <property type="protein sequence ID" value="RCS41361.1"/>
    <property type="molecule type" value="Genomic_DNA"/>
</dbReference>
<reference evidence="3 4" key="1">
    <citation type="submission" date="2018-07" db="EMBL/GenBank/DDBJ databases">
        <title>Comparative genomes isolates from brazilian mangrove.</title>
        <authorList>
            <person name="De Araujo J.E."/>
            <person name="Taketani R.G."/>
            <person name="Silva M.C.P."/>
            <person name="Lourenco M.V."/>
            <person name="Oliveira V.M."/>
            <person name="Andreote F.D."/>
        </authorList>
    </citation>
    <scope>NUCLEOTIDE SEQUENCE [LARGE SCALE GENOMIC DNA]</scope>
    <source>
        <strain evidence="3 4">HEX PRIS-MGV</strain>
    </source>
</reference>
<keyword evidence="2" id="KW-0472">Membrane</keyword>
<protein>
    <submittedName>
        <fullName evidence="3">Uncharacterized protein</fullName>
    </submittedName>
</protein>
<gene>
    <name evidence="3" type="ORF">DTL42_22640</name>
</gene>
<organism evidence="3 4">
    <name type="scientific">Bremerella cremea</name>
    <dbReference type="NCBI Taxonomy" id="1031537"/>
    <lineage>
        <taxon>Bacteria</taxon>
        <taxon>Pseudomonadati</taxon>
        <taxon>Planctomycetota</taxon>
        <taxon>Planctomycetia</taxon>
        <taxon>Pirellulales</taxon>
        <taxon>Pirellulaceae</taxon>
        <taxon>Bremerella</taxon>
    </lineage>
</organism>
<proteinExistence type="predicted"/>
<dbReference type="OrthoDB" id="290105at2"/>
<comment type="caution">
    <text evidence="3">The sequence shown here is derived from an EMBL/GenBank/DDBJ whole genome shotgun (WGS) entry which is preliminary data.</text>
</comment>
<evidence type="ECO:0000256" key="2">
    <source>
        <dbReference type="SAM" id="Phobius"/>
    </source>
</evidence>
<keyword evidence="2" id="KW-1133">Transmembrane helix</keyword>
<feature type="transmembrane region" description="Helical" evidence="2">
    <location>
        <begin position="81"/>
        <end position="109"/>
    </location>
</feature>
<dbReference type="RefSeq" id="WP_114372486.1">
    <property type="nucleotide sequence ID" value="NZ_QPEX01000045.1"/>
</dbReference>
<dbReference type="Proteomes" id="UP000253562">
    <property type="component" value="Unassembled WGS sequence"/>
</dbReference>
<name>A0A368KKR2_9BACT</name>
<dbReference type="AlphaFoldDB" id="A0A368KKR2"/>
<evidence type="ECO:0000313" key="3">
    <source>
        <dbReference type="EMBL" id="RCS41361.1"/>
    </source>
</evidence>
<keyword evidence="2" id="KW-0812">Transmembrane</keyword>